<feature type="transmembrane region" description="Helical" evidence="1">
    <location>
        <begin position="51"/>
        <end position="76"/>
    </location>
</feature>
<accession>A0A4S8LQX8</accession>
<feature type="transmembrane region" description="Helical" evidence="1">
    <location>
        <begin position="171"/>
        <end position="193"/>
    </location>
</feature>
<reference evidence="2 3" key="1">
    <citation type="journal article" date="2019" name="Nat. Ecol. Evol.">
        <title>Megaphylogeny resolves global patterns of mushroom evolution.</title>
        <authorList>
            <person name="Varga T."/>
            <person name="Krizsan K."/>
            <person name="Foldi C."/>
            <person name="Dima B."/>
            <person name="Sanchez-Garcia M."/>
            <person name="Sanchez-Ramirez S."/>
            <person name="Szollosi G.J."/>
            <person name="Szarkandi J.G."/>
            <person name="Papp V."/>
            <person name="Albert L."/>
            <person name="Andreopoulos W."/>
            <person name="Angelini C."/>
            <person name="Antonin V."/>
            <person name="Barry K.W."/>
            <person name="Bougher N.L."/>
            <person name="Buchanan P."/>
            <person name="Buyck B."/>
            <person name="Bense V."/>
            <person name="Catcheside P."/>
            <person name="Chovatia M."/>
            <person name="Cooper J."/>
            <person name="Damon W."/>
            <person name="Desjardin D."/>
            <person name="Finy P."/>
            <person name="Geml J."/>
            <person name="Haridas S."/>
            <person name="Hughes K."/>
            <person name="Justo A."/>
            <person name="Karasinski D."/>
            <person name="Kautmanova I."/>
            <person name="Kiss B."/>
            <person name="Kocsube S."/>
            <person name="Kotiranta H."/>
            <person name="LaButti K.M."/>
            <person name="Lechner B.E."/>
            <person name="Liimatainen K."/>
            <person name="Lipzen A."/>
            <person name="Lukacs Z."/>
            <person name="Mihaltcheva S."/>
            <person name="Morgado L.N."/>
            <person name="Niskanen T."/>
            <person name="Noordeloos M.E."/>
            <person name="Ohm R.A."/>
            <person name="Ortiz-Santana B."/>
            <person name="Ovrebo C."/>
            <person name="Racz N."/>
            <person name="Riley R."/>
            <person name="Savchenko A."/>
            <person name="Shiryaev A."/>
            <person name="Soop K."/>
            <person name="Spirin V."/>
            <person name="Szebenyi C."/>
            <person name="Tomsovsky M."/>
            <person name="Tulloss R.E."/>
            <person name="Uehling J."/>
            <person name="Grigoriev I.V."/>
            <person name="Vagvolgyi C."/>
            <person name="Papp T."/>
            <person name="Martin F.M."/>
            <person name="Miettinen O."/>
            <person name="Hibbett D.S."/>
            <person name="Nagy L.G."/>
        </authorList>
    </citation>
    <scope>NUCLEOTIDE SEQUENCE [LARGE SCALE GENOMIC DNA]</scope>
    <source>
        <strain evidence="2 3">CBS 962.96</strain>
    </source>
</reference>
<evidence type="ECO:0000256" key="1">
    <source>
        <dbReference type="SAM" id="Phobius"/>
    </source>
</evidence>
<feature type="transmembrane region" description="Helical" evidence="1">
    <location>
        <begin position="213"/>
        <end position="236"/>
    </location>
</feature>
<feature type="transmembrane region" description="Helical" evidence="1">
    <location>
        <begin position="242"/>
        <end position="262"/>
    </location>
</feature>
<feature type="transmembrane region" description="Helical" evidence="1">
    <location>
        <begin position="12"/>
        <end position="39"/>
    </location>
</feature>
<keyword evidence="1" id="KW-1133">Transmembrane helix</keyword>
<evidence type="ECO:0008006" key="4">
    <source>
        <dbReference type="Google" id="ProtNLM"/>
    </source>
</evidence>
<feature type="transmembrane region" description="Helical" evidence="1">
    <location>
        <begin position="96"/>
        <end position="117"/>
    </location>
</feature>
<keyword evidence="3" id="KW-1185">Reference proteome</keyword>
<sequence length="317" mass="35172">MDSPTELTFERSFYIGGQITAILFGIHLVIYFLSCRLLLHERRASRSKFYLIYGTVLLALWIIALSCNAIFGQYVWIDFRDPDGPAAFLGENISAWYNTLGTTAGVAMNFMADAMLLYRCRMIWGRWGLLVVTFPAIMYLGALSMAILLIFESAQPGANFFKGHAVDFGVPYVSLTISMNIIVTALICIRLLALRKQVMDLLGPEHTKMYTSVVSMMVESALPFTTLGIAYVISYAKHSPTSIAFVQVWGDFAALSPQLIILRISLGKGWTRDTVDRLASTHLTFDDTYANTVFSGGSTTKMDSPISPIGKKEKSFA</sequence>
<dbReference type="Proteomes" id="UP000297245">
    <property type="component" value="Unassembled WGS sequence"/>
</dbReference>
<organism evidence="2 3">
    <name type="scientific">Dendrothele bispora (strain CBS 962.96)</name>
    <dbReference type="NCBI Taxonomy" id="1314807"/>
    <lineage>
        <taxon>Eukaryota</taxon>
        <taxon>Fungi</taxon>
        <taxon>Dikarya</taxon>
        <taxon>Basidiomycota</taxon>
        <taxon>Agaricomycotina</taxon>
        <taxon>Agaricomycetes</taxon>
        <taxon>Agaricomycetidae</taxon>
        <taxon>Agaricales</taxon>
        <taxon>Agaricales incertae sedis</taxon>
        <taxon>Dendrothele</taxon>
    </lineage>
</organism>
<keyword evidence="1" id="KW-0812">Transmembrane</keyword>
<feature type="transmembrane region" description="Helical" evidence="1">
    <location>
        <begin position="129"/>
        <end position="151"/>
    </location>
</feature>
<dbReference type="OrthoDB" id="3245627at2759"/>
<dbReference type="EMBL" id="ML179301">
    <property type="protein sequence ID" value="THU91641.1"/>
    <property type="molecule type" value="Genomic_DNA"/>
</dbReference>
<protein>
    <recommendedName>
        <fullName evidence="4">Fungal pheromone STE3G-protein-coupled receptor</fullName>
    </recommendedName>
</protein>
<gene>
    <name evidence="2" type="ORF">K435DRAFT_727002</name>
</gene>
<dbReference type="AlphaFoldDB" id="A0A4S8LQX8"/>
<evidence type="ECO:0000313" key="2">
    <source>
        <dbReference type="EMBL" id="THU91641.1"/>
    </source>
</evidence>
<evidence type="ECO:0000313" key="3">
    <source>
        <dbReference type="Proteomes" id="UP000297245"/>
    </source>
</evidence>
<proteinExistence type="predicted"/>
<keyword evidence="1" id="KW-0472">Membrane</keyword>
<name>A0A4S8LQX8_DENBC</name>